<dbReference type="InterPro" id="IPR001680">
    <property type="entry name" value="WD40_rpt"/>
</dbReference>
<gene>
    <name evidence="1" type="ORF">HNR38_002843</name>
</gene>
<dbReference type="RefSeq" id="WP_183705443.1">
    <property type="nucleotide sequence ID" value="NZ_JACHFE010000008.1"/>
</dbReference>
<dbReference type="InterPro" id="IPR015943">
    <property type="entry name" value="WD40/YVTN_repeat-like_dom_sf"/>
</dbReference>
<reference evidence="1 2" key="1">
    <citation type="submission" date="2020-08" db="EMBL/GenBank/DDBJ databases">
        <title>Genomic Encyclopedia of Type Strains, Phase IV (KMG-IV): sequencing the most valuable type-strain genomes for metagenomic binning, comparative biology and taxonomic classification.</title>
        <authorList>
            <person name="Goeker M."/>
        </authorList>
    </citation>
    <scope>NUCLEOTIDE SEQUENCE [LARGE SCALE GENOMIC DNA]</scope>
    <source>
        <strain evidence="1 2">DSM 22359</strain>
    </source>
</reference>
<dbReference type="Pfam" id="PF00400">
    <property type="entry name" value="WD40"/>
    <property type="match status" value="1"/>
</dbReference>
<dbReference type="SUPFAM" id="SSF82171">
    <property type="entry name" value="DPP6 N-terminal domain-like"/>
    <property type="match status" value="1"/>
</dbReference>
<dbReference type="EMBL" id="JACHFE010000008">
    <property type="protein sequence ID" value="MBB5322342.1"/>
    <property type="molecule type" value="Genomic_DNA"/>
</dbReference>
<dbReference type="Proteomes" id="UP000591735">
    <property type="component" value="Unassembled WGS sequence"/>
</dbReference>
<proteinExistence type="predicted"/>
<dbReference type="AlphaFoldDB" id="A0A840UBF3"/>
<dbReference type="PANTHER" id="PTHR47197">
    <property type="entry name" value="PROTEIN NIRF"/>
    <property type="match status" value="1"/>
</dbReference>
<dbReference type="InterPro" id="IPR051200">
    <property type="entry name" value="Host-pathogen_enzymatic-act"/>
</dbReference>
<name>A0A840UBF3_9GAMM</name>
<accession>A0A840UBF3</accession>
<sequence>MTETNLFVFGEKSFDRWRAFYVDEQGQGDIIPPPDVIDGWVYDISFAPDQTLMAVAANSGIKVLNTSDFSLVAGAPTSGTAHGCHFSPDGQFLAVAYRYSPYFEVYSTSDWSVVTSKSEGSWVHSCHFSPDSSMVAIGRENSPYIKVFSTTDWSLSASPSPANGEQQTRCVRFSSGGQWLATGHVDGRRLNVFDTSDWSSLSVPSLPGGGYNAGYGLEFSADDSKLAAAHGASGDSEGFQVIDTATWTLDAGVPDFSNCRSVSISDDGIYYAVGSDTSPYLKIYDSRDWSEIPGFDTNLANSGVWAVRFAPQSVTKKQATVEVKAFDGSAYAGAQISLRKDNGGLVLTGTTDQSGTVGIASPLVPNRLWATVIGATTDAAKVIYPTAAVDTVYLPYDGERVTISSNLTTQSGAPGDEVVIRNWTTRELVVKVVPDANGDWSAQVPPGTYDVSYIAENCAPVIHGPYTVELP</sequence>
<organism evidence="1 2">
    <name type="scientific">Marinobacter oulmenensis</name>
    <dbReference type="NCBI Taxonomy" id="643747"/>
    <lineage>
        <taxon>Bacteria</taxon>
        <taxon>Pseudomonadati</taxon>
        <taxon>Pseudomonadota</taxon>
        <taxon>Gammaproteobacteria</taxon>
        <taxon>Pseudomonadales</taxon>
        <taxon>Marinobacteraceae</taxon>
        <taxon>Marinobacter</taxon>
    </lineage>
</organism>
<keyword evidence="2" id="KW-1185">Reference proteome</keyword>
<protein>
    <submittedName>
        <fullName evidence="1">WD40 repeat protein</fullName>
    </submittedName>
</protein>
<comment type="caution">
    <text evidence="1">The sequence shown here is derived from an EMBL/GenBank/DDBJ whole genome shotgun (WGS) entry which is preliminary data.</text>
</comment>
<evidence type="ECO:0000313" key="1">
    <source>
        <dbReference type="EMBL" id="MBB5322342.1"/>
    </source>
</evidence>
<evidence type="ECO:0000313" key="2">
    <source>
        <dbReference type="Proteomes" id="UP000591735"/>
    </source>
</evidence>
<dbReference type="PANTHER" id="PTHR47197:SF3">
    <property type="entry name" value="DIHYDRO-HEME D1 DEHYDROGENASE"/>
    <property type="match status" value="1"/>
</dbReference>
<dbReference type="Gene3D" id="2.130.10.10">
    <property type="entry name" value="YVTN repeat-like/Quinoprotein amine dehydrogenase"/>
    <property type="match status" value="2"/>
</dbReference>